<comment type="subcellular location">
    <subcellularLocation>
        <location evidence="1">Cell membrane</location>
        <topology evidence="1">Peripheral membrane protein</topology>
        <orientation evidence="1">Cytoplasmic side</orientation>
    </subcellularLocation>
</comment>
<dbReference type="InterPro" id="IPR010369">
    <property type="entry name" value="SOK"/>
</dbReference>
<dbReference type="PIRSF" id="PIRSF031043">
    <property type="entry name" value="UCP031043"/>
    <property type="match status" value="1"/>
</dbReference>
<evidence type="ECO:0000256" key="9">
    <source>
        <dbReference type="SAM" id="MobiDB-lite"/>
    </source>
</evidence>
<evidence type="ECO:0000313" key="12">
    <source>
        <dbReference type="RefSeq" id="XP_031385387.1"/>
    </source>
</evidence>
<sequence length="434" mass="48910">MENNKSMSSSSSSTHQSHADHQCKSSGRASETSMKRSATMAATTAKMKKVQVVYYLTRNGLLEHPHFMEVSHFPNLPLRLKDVMDRLTALRGKGMPSMYSWSCKRSYKNGYVWNDLSENDVIRPADGAEYVLKGSEIVESCSGRFQRVDLMDRQIDNPEPHRHSKRSVVAPSEHNEVVYYSSRDEEQEYGGQEEYEEEEKTSYTSSTTPHSRCSRGVSTDELEEPEREHESETQMKRPSHEPPSPPSATPTPSPTLVSDEKQAQSANSSRRFADKDIVDHQDVPRCALGKNSVLLQLISCGSLAKTIPKSTCNNYRSYDLHKEITCRNAEKAVAAEDEAAMIIYMSENPRFGNPQSQEKEYFSGSIVESIRDDHGRSTTESVLKKSNSYNAERSSQARIEEKAVVEDKREKSTAKGKCIPRMISSSSKITKKIR</sequence>
<feature type="region of interest" description="Disordered" evidence="9">
    <location>
        <begin position="155"/>
        <end position="276"/>
    </location>
</feature>
<feature type="domain" description="SOSEKI DIX-like" evidence="10">
    <location>
        <begin position="50"/>
        <end position="138"/>
    </location>
</feature>
<evidence type="ECO:0000256" key="3">
    <source>
        <dbReference type="ARBA" id="ARBA00022475"/>
    </source>
</evidence>
<dbReference type="AlphaFoldDB" id="A0A6P8CMA7"/>
<evidence type="ECO:0000313" key="11">
    <source>
        <dbReference type="Proteomes" id="UP000515151"/>
    </source>
</evidence>
<feature type="compositionally biased region" description="Polar residues" evidence="9">
    <location>
        <begin position="202"/>
        <end position="211"/>
    </location>
</feature>
<dbReference type="Proteomes" id="UP000515151">
    <property type="component" value="Chromosome 3"/>
</dbReference>
<name>A0A6P8CMA7_PUNGR</name>
<dbReference type="GO" id="GO:0090708">
    <property type="term" value="P:specification of plant organ axis polarity"/>
    <property type="evidence" value="ECO:0007669"/>
    <property type="project" value="UniProtKB-ARBA"/>
</dbReference>
<evidence type="ECO:0000256" key="2">
    <source>
        <dbReference type="ARBA" id="ARBA00022473"/>
    </source>
</evidence>
<feature type="compositionally biased region" description="Acidic residues" evidence="9">
    <location>
        <begin position="185"/>
        <end position="199"/>
    </location>
</feature>
<feature type="compositionally biased region" description="Basic and acidic residues" evidence="9">
    <location>
        <begin position="226"/>
        <end position="240"/>
    </location>
</feature>
<dbReference type="PANTHER" id="PTHR31083:SF18">
    <property type="entry name" value="PROTEIN SOSEKI 2"/>
    <property type="match status" value="1"/>
</dbReference>
<dbReference type="OrthoDB" id="1731358at2759"/>
<feature type="region of interest" description="Disordered" evidence="9">
    <location>
        <begin position="1"/>
        <end position="40"/>
    </location>
</feature>
<dbReference type="GO" id="GO:0051258">
    <property type="term" value="P:protein polymerization"/>
    <property type="evidence" value="ECO:0007669"/>
    <property type="project" value="UniProtKB-ARBA"/>
</dbReference>
<evidence type="ECO:0000259" key="10">
    <source>
        <dbReference type="Pfam" id="PF06136"/>
    </source>
</evidence>
<dbReference type="RefSeq" id="XP_031385387.1">
    <property type="nucleotide sequence ID" value="XM_031529527.1"/>
</dbReference>
<dbReference type="PANTHER" id="PTHR31083">
    <property type="entry name" value="UPSTREAM OF FLC PROTEIN (DUF966)"/>
    <property type="match status" value="1"/>
</dbReference>
<keyword evidence="3" id="KW-1003">Cell membrane</keyword>
<evidence type="ECO:0000256" key="7">
    <source>
        <dbReference type="ARBA" id="ARBA00024211"/>
    </source>
</evidence>
<reference evidence="12" key="2">
    <citation type="submission" date="2025-08" db="UniProtKB">
        <authorList>
            <consortium name="RefSeq"/>
        </authorList>
    </citation>
    <scope>IDENTIFICATION</scope>
    <source>
        <tissue evidence="12">Leaf</tissue>
    </source>
</reference>
<comment type="subunit">
    <text evidence="8">Homodimer. Forms long polymer filaments with other SOKs proteins polymers (e.g. SOK1, SOK2, SOK3 and SOK4) crucial for polar localization and biological activity. Binds to ANGUSTIFOLIA (AN).</text>
</comment>
<feature type="region of interest" description="Disordered" evidence="9">
    <location>
        <begin position="373"/>
        <end position="434"/>
    </location>
</feature>
<dbReference type="GeneID" id="116199232"/>
<keyword evidence="5" id="KW-0472">Membrane</keyword>
<evidence type="ECO:0000256" key="6">
    <source>
        <dbReference type="ARBA" id="ARBA00023306"/>
    </source>
</evidence>
<keyword evidence="4" id="KW-0132">Cell division</keyword>
<evidence type="ECO:0000256" key="8">
    <source>
        <dbReference type="ARBA" id="ARBA00046534"/>
    </source>
</evidence>
<comment type="similarity">
    <text evidence="7">Belongs to the SOSEKI family.</text>
</comment>
<reference evidence="11" key="1">
    <citation type="journal article" date="2020" name="Plant Biotechnol. J.">
        <title>The pomegranate (Punica granatum L.) draft genome dissects genetic divergence between soft- and hard-seeded cultivars.</title>
        <authorList>
            <person name="Luo X."/>
            <person name="Li H."/>
            <person name="Wu Z."/>
            <person name="Yao W."/>
            <person name="Zhao P."/>
            <person name="Cao D."/>
            <person name="Yu H."/>
            <person name="Li K."/>
            <person name="Poudel K."/>
            <person name="Zhao D."/>
            <person name="Zhang F."/>
            <person name="Xia X."/>
            <person name="Chen L."/>
            <person name="Wang Q."/>
            <person name="Jing D."/>
            <person name="Cao S."/>
        </authorList>
    </citation>
    <scope>NUCLEOTIDE SEQUENCE [LARGE SCALE GENOMIC DNA]</scope>
    <source>
        <strain evidence="11">cv. Tunisia</strain>
    </source>
</reference>
<keyword evidence="11" id="KW-1185">Reference proteome</keyword>
<feature type="compositionally biased region" description="Pro residues" evidence="9">
    <location>
        <begin position="241"/>
        <end position="253"/>
    </location>
</feature>
<feature type="compositionally biased region" description="Basic and acidic residues" evidence="9">
    <location>
        <begin position="398"/>
        <end position="413"/>
    </location>
</feature>
<gene>
    <name evidence="12" type="primary">LOC116199232</name>
</gene>
<evidence type="ECO:0000256" key="4">
    <source>
        <dbReference type="ARBA" id="ARBA00022618"/>
    </source>
</evidence>
<evidence type="ECO:0000256" key="1">
    <source>
        <dbReference type="ARBA" id="ARBA00004413"/>
    </source>
</evidence>
<dbReference type="GO" id="GO:2000067">
    <property type="term" value="P:regulation of root morphogenesis"/>
    <property type="evidence" value="ECO:0007669"/>
    <property type="project" value="UniProtKB-ARBA"/>
</dbReference>
<dbReference type="Pfam" id="PF06136">
    <property type="entry name" value="SOK"/>
    <property type="match status" value="1"/>
</dbReference>
<dbReference type="GO" id="GO:0051302">
    <property type="term" value="P:regulation of cell division"/>
    <property type="evidence" value="ECO:0007669"/>
    <property type="project" value="UniProtKB-ARBA"/>
</dbReference>
<keyword evidence="6" id="KW-0131">Cell cycle</keyword>
<feature type="compositionally biased region" description="Polar residues" evidence="9">
    <location>
        <begin position="378"/>
        <end position="397"/>
    </location>
</feature>
<dbReference type="GO" id="GO:0051301">
    <property type="term" value="P:cell division"/>
    <property type="evidence" value="ECO:0007669"/>
    <property type="project" value="UniProtKB-KW"/>
</dbReference>
<dbReference type="InterPro" id="IPR021182">
    <property type="entry name" value="SOK_magnoliopsida"/>
</dbReference>
<evidence type="ECO:0000256" key="5">
    <source>
        <dbReference type="ARBA" id="ARBA00023136"/>
    </source>
</evidence>
<organism evidence="11 12">
    <name type="scientific">Punica granatum</name>
    <name type="common">Pomegranate</name>
    <dbReference type="NCBI Taxonomy" id="22663"/>
    <lineage>
        <taxon>Eukaryota</taxon>
        <taxon>Viridiplantae</taxon>
        <taxon>Streptophyta</taxon>
        <taxon>Embryophyta</taxon>
        <taxon>Tracheophyta</taxon>
        <taxon>Spermatophyta</taxon>
        <taxon>Magnoliopsida</taxon>
        <taxon>eudicotyledons</taxon>
        <taxon>Gunneridae</taxon>
        <taxon>Pentapetalae</taxon>
        <taxon>rosids</taxon>
        <taxon>malvids</taxon>
        <taxon>Myrtales</taxon>
        <taxon>Lythraceae</taxon>
        <taxon>Punica</taxon>
    </lineage>
</organism>
<protein>
    <submittedName>
        <fullName evidence="12">Protein UPSTREAM OF FLC</fullName>
    </submittedName>
</protein>
<keyword evidence="2" id="KW-0217">Developmental protein</keyword>
<dbReference type="GO" id="GO:0005886">
    <property type="term" value="C:plasma membrane"/>
    <property type="evidence" value="ECO:0007669"/>
    <property type="project" value="UniProtKB-SubCell"/>
</dbReference>
<proteinExistence type="inferred from homology"/>
<dbReference type="InterPro" id="IPR048351">
    <property type="entry name" value="SOK_DIX"/>
</dbReference>
<feature type="compositionally biased region" description="Low complexity" evidence="9">
    <location>
        <begin position="1"/>
        <end position="13"/>
    </location>
</feature>
<accession>A0A6P8CMA7</accession>